<evidence type="ECO:0000256" key="15">
    <source>
        <dbReference type="SAM" id="Phobius"/>
    </source>
</evidence>
<dbReference type="Proteomes" id="UP000515152">
    <property type="component" value="Chromosome 7"/>
</dbReference>
<gene>
    <name evidence="18" type="primary">mfsd10</name>
</gene>
<proteinExistence type="inferred from homology"/>
<dbReference type="AlphaFoldDB" id="A0A6P3W8E7"/>
<dbReference type="PANTHER" id="PTHR23504:SF31">
    <property type="entry name" value="MAJOR FACILITATOR SUPERFAMILY DOMAIN-CONTAINING PROTEIN 10"/>
    <property type="match status" value="1"/>
</dbReference>
<dbReference type="InterPro" id="IPR020846">
    <property type="entry name" value="MFS_dom"/>
</dbReference>
<evidence type="ECO:0000313" key="18">
    <source>
        <dbReference type="RefSeq" id="XP_012691353.1"/>
    </source>
</evidence>
<evidence type="ECO:0000256" key="11">
    <source>
        <dbReference type="ARBA" id="ARBA00058620"/>
    </source>
</evidence>
<dbReference type="OrthoDB" id="196650at2759"/>
<dbReference type="GO" id="GO:0006915">
    <property type="term" value="P:apoptotic process"/>
    <property type="evidence" value="ECO:0007669"/>
    <property type="project" value="UniProtKB-KW"/>
</dbReference>
<evidence type="ECO:0000256" key="9">
    <source>
        <dbReference type="ARBA" id="ARBA00023136"/>
    </source>
</evidence>
<protein>
    <recommendedName>
        <fullName evidence="12">Major facilitator superfamily domain-containing protein 10</fullName>
    </recommendedName>
    <alternativeName>
        <fullName evidence="13">Tetracycline transporter-like protein</fullName>
    </alternativeName>
</protein>
<evidence type="ECO:0000256" key="5">
    <source>
        <dbReference type="ARBA" id="ARBA00022475"/>
    </source>
</evidence>
<evidence type="ECO:0000256" key="3">
    <source>
        <dbReference type="ARBA" id="ARBA00008335"/>
    </source>
</evidence>
<dbReference type="Pfam" id="PF07690">
    <property type="entry name" value="MFS_1"/>
    <property type="match status" value="1"/>
</dbReference>
<dbReference type="FunFam" id="1.20.1250.20:FF:000181">
    <property type="entry name" value="Major facilitator superfamily domain-containing protein 10"/>
    <property type="match status" value="1"/>
</dbReference>
<keyword evidence="8 15" id="KW-1133">Transmembrane helix</keyword>
<dbReference type="InterPro" id="IPR011701">
    <property type="entry name" value="MFS"/>
</dbReference>
<feature type="transmembrane region" description="Helical" evidence="15">
    <location>
        <begin position="448"/>
        <end position="465"/>
    </location>
</feature>
<feature type="region of interest" description="Disordered" evidence="14">
    <location>
        <begin position="1"/>
        <end position="26"/>
    </location>
</feature>
<keyword evidence="17" id="KW-1185">Reference proteome</keyword>
<evidence type="ECO:0000259" key="16">
    <source>
        <dbReference type="PROSITE" id="PS50850"/>
    </source>
</evidence>
<evidence type="ECO:0000313" key="17">
    <source>
        <dbReference type="Proteomes" id="UP000515152"/>
    </source>
</evidence>
<feature type="domain" description="Major facilitator superfamily (MFS) profile" evidence="16">
    <location>
        <begin position="35"/>
        <end position="470"/>
    </location>
</feature>
<evidence type="ECO:0000256" key="14">
    <source>
        <dbReference type="SAM" id="MobiDB-lite"/>
    </source>
</evidence>
<keyword evidence="5" id="KW-1003">Cell membrane</keyword>
<evidence type="ECO:0000256" key="2">
    <source>
        <dbReference type="ARBA" id="ARBA00004651"/>
    </source>
</evidence>
<dbReference type="InterPro" id="IPR005829">
    <property type="entry name" value="Sugar_transporter_CS"/>
</dbReference>
<evidence type="ECO:0000256" key="7">
    <source>
        <dbReference type="ARBA" id="ARBA00022703"/>
    </source>
</evidence>
<evidence type="ECO:0000256" key="6">
    <source>
        <dbReference type="ARBA" id="ARBA00022692"/>
    </source>
</evidence>
<dbReference type="RefSeq" id="XP_012691353.1">
    <property type="nucleotide sequence ID" value="XM_012835899.3"/>
</dbReference>
<dbReference type="PANTHER" id="PTHR23504">
    <property type="entry name" value="MAJOR FACILITATOR SUPERFAMILY DOMAIN-CONTAINING PROTEIN 10"/>
    <property type="match status" value="1"/>
</dbReference>
<dbReference type="KEGG" id="char:105907543"/>
<dbReference type="CDD" id="cd17389">
    <property type="entry name" value="MFS_MFSD10"/>
    <property type="match status" value="1"/>
</dbReference>
<comment type="subcellular location">
    <subcellularLocation>
        <location evidence="2">Cell membrane</location>
        <topology evidence="2">Multi-pass membrane protein</topology>
    </subcellularLocation>
    <subcellularLocation>
        <location evidence="1">Nucleus inner membrane</location>
        <topology evidence="1">Multi-pass membrane protein</topology>
    </subcellularLocation>
</comment>
<dbReference type="GO" id="GO:0022857">
    <property type="term" value="F:transmembrane transporter activity"/>
    <property type="evidence" value="ECO:0007669"/>
    <property type="project" value="InterPro"/>
</dbReference>
<keyword evidence="6 15" id="KW-0812">Transmembrane</keyword>
<dbReference type="PROSITE" id="PS00216">
    <property type="entry name" value="SUGAR_TRANSPORT_1"/>
    <property type="match status" value="1"/>
</dbReference>
<keyword evidence="4" id="KW-0813">Transport</keyword>
<keyword evidence="9 15" id="KW-0472">Membrane</keyword>
<feature type="transmembrane region" description="Helical" evidence="15">
    <location>
        <begin position="130"/>
        <end position="147"/>
    </location>
</feature>
<dbReference type="Gene3D" id="1.20.1250.20">
    <property type="entry name" value="MFS general substrate transporter like domains"/>
    <property type="match status" value="1"/>
</dbReference>
<dbReference type="GeneID" id="105907543"/>
<feature type="transmembrane region" description="Helical" evidence="15">
    <location>
        <begin position="359"/>
        <end position="380"/>
    </location>
</feature>
<keyword evidence="7" id="KW-0053">Apoptosis</keyword>
<evidence type="ECO:0000256" key="4">
    <source>
        <dbReference type="ARBA" id="ARBA00022448"/>
    </source>
</evidence>
<sequence>MDLKSPGAAHVSKGSPNTKETTADQTSKEGYSSRVITAVFLSLLLDLLGFTLILPLLPSILDHYSQKDDAVYNSLQNLVDWFRVTVRIPLDSKYNSVLFGGLIGSLFSLLQFISSPVIGAASDCYGRRPLVLLSTVGVMASYVLWVFSRSFSIFLLSRVVGGICKGNVSLCTAMVADLRNPQARNRGMAMIGVAFSLGFTLGPLLGAYFAQRPKEAGEFYQGPALLALAFSVADLLYIFVMLPETLHRDSEVNDMNSVVQGPGDLLNPVALFNFTAITRTEHAPPAQKMKNLKVLGMVYFTYLFLFSGLEFTLSFLTHQRFGFSSMDQGKMFFFIGITMATIQGGFARRIKPGNQIKTVRLAFISLIPAFLLIGIAWNMLLLYTGLMLYSFAAAVVVPCLSTQVSAHGSSSQKGMVMGILRSLGALARACGPIVASSVYWLAGAETCFLIYAVLFVVPLVLLNQLEKWKDD</sequence>
<feature type="transmembrane region" description="Helical" evidence="15">
    <location>
        <begin position="97"/>
        <end position="118"/>
    </location>
</feature>
<dbReference type="InterPro" id="IPR036259">
    <property type="entry name" value="MFS_trans_sf"/>
</dbReference>
<feature type="transmembrane region" description="Helical" evidence="15">
    <location>
        <begin position="188"/>
        <end position="210"/>
    </location>
</feature>
<evidence type="ECO:0000256" key="13">
    <source>
        <dbReference type="ARBA" id="ARBA00082130"/>
    </source>
</evidence>
<dbReference type="CTD" id="10227"/>
<name>A0A6P3W8E7_CLUHA</name>
<comment type="function">
    <text evidence="11">Probable organic anion transporter which may serve as a transporter for some non-steroidal anti-inflammatory drugs (NSAIDs) as well as other organic anions across the luminal membranes of renal proximal tubules at the final excretion step into the urine.</text>
</comment>
<organism evidence="17 18">
    <name type="scientific">Clupea harengus</name>
    <name type="common">Atlantic herring</name>
    <dbReference type="NCBI Taxonomy" id="7950"/>
    <lineage>
        <taxon>Eukaryota</taxon>
        <taxon>Metazoa</taxon>
        <taxon>Chordata</taxon>
        <taxon>Craniata</taxon>
        <taxon>Vertebrata</taxon>
        <taxon>Euteleostomi</taxon>
        <taxon>Actinopterygii</taxon>
        <taxon>Neopterygii</taxon>
        <taxon>Teleostei</taxon>
        <taxon>Clupei</taxon>
        <taxon>Clupeiformes</taxon>
        <taxon>Clupeoidei</taxon>
        <taxon>Clupeidae</taxon>
        <taxon>Clupea</taxon>
    </lineage>
</organism>
<reference evidence="18" key="1">
    <citation type="submission" date="2025-08" db="UniProtKB">
        <authorList>
            <consortium name="RefSeq"/>
        </authorList>
    </citation>
    <scope>IDENTIFICATION</scope>
</reference>
<dbReference type="GO" id="GO:0005637">
    <property type="term" value="C:nuclear inner membrane"/>
    <property type="evidence" value="ECO:0007669"/>
    <property type="project" value="UniProtKB-SubCell"/>
</dbReference>
<evidence type="ECO:0000256" key="1">
    <source>
        <dbReference type="ARBA" id="ARBA00004473"/>
    </source>
</evidence>
<comment type="similarity">
    <text evidence="3">Belongs to the major facilitator superfamily.</text>
</comment>
<accession>A0A6P3W8E7</accession>
<evidence type="ECO:0000256" key="10">
    <source>
        <dbReference type="ARBA" id="ARBA00023242"/>
    </source>
</evidence>
<evidence type="ECO:0000256" key="8">
    <source>
        <dbReference type="ARBA" id="ARBA00022989"/>
    </source>
</evidence>
<dbReference type="PROSITE" id="PS50850">
    <property type="entry name" value="MFS"/>
    <property type="match status" value="1"/>
</dbReference>
<feature type="compositionally biased region" description="Polar residues" evidence="14">
    <location>
        <begin position="14"/>
        <end position="26"/>
    </location>
</feature>
<feature type="transmembrane region" description="Helical" evidence="15">
    <location>
        <begin position="329"/>
        <end position="347"/>
    </location>
</feature>
<dbReference type="SUPFAM" id="SSF103473">
    <property type="entry name" value="MFS general substrate transporter"/>
    <property type="match status" value="1"/>
</dbReference>
<feature type="transmembrane region" description="Helical" evidence="15">
    <location>
        <begin position="35"/>
        <end position="57"/>
    </location>
</feature>
<dbReference type="GO" id="GO:0031526">
    <property type="term" value="C:brush border membrane"/>
    <property type="evidence" value="ECO:0007669"/>
    <property type="project" value="TreeGrafter"/>
</dbReference>
<feature type="transmembrane region" description="Helical" evidence="15">
    <location>
        <begin position="297"/>
        <end position="317"/>
    </location>
</feature>
<feature type="transmembrane region" description="Helical" evidence="15">
    <location>
        <begin position="222"/>
        <end position="242"/>
    </location>
</feature>
<keyword evidence="10" id="KW-0539">Nucleus</keyword>
<evidence type="ECO:0000256" key="12">
    <source>
        <dbReference type="ARBA" id="ARBA00074276"/>
    </source>
</evidence>